<evidence type="ECO:0000256" key="1">
    <source>
        <dbReference type="ARBA" id="ARBA00022490"/>
    </source>
</evidence>
<dbReference type="NCBIfam" id="NF006671">
    <property type="entry name" value="PRK09219.1"/>
    <property type="match status" value="1"/>
</dbReference>
<evidence type="ECO:0000259" key="7">
    <source>
        <dbReference type="Pfam" id="PF00156"/>
    </source>
</evidence>
<organism evidence="8 9">
    <name type="scientific">Butyrivibrio hungatei</name>
    <dbReference type="NCBI Taxonomy" id="185008"/>
    <lineage>
        <taxon>Bacteria</taxon>
        <taxon>Bacillati</taxon>
        <taxon>Bacillota</taxon>
        <taxon>Clostridia</taxon>
        <taxon>Lachnospirales</taxon>
        <taxon>Lachnospiraceae</taxon>
        <taxon>Butyrivibrio</taxon>
    </lineage>
</organism>
<dbReference type="Pfam" id="PF00156">
    <property type="entry name" value="Pribosyltran"/>
    <property type="match status" value="1"/>
</dbReference>
<dbReference type="PANTHER" id="PTHR43864">
    <property type="entry name" value="HYPOXANTHINE/GUANINE PHOSPHORIBOSYLTRANSFERASE"/>
    <property type="match status" value="1"/>
</dbReference>
<evidence type="ECO:0000256" key="2">
    <source>
        <dbReference type="ARBA" id="ARBA00022676"/>
    </source>
</evidence>
<dbReference type="GO" id="GO:0006166">
    <property type="term" value="P:purine ribonucleoside salvage"/>
    <property type="evidence" value="ECO:0007669"/>
    <property type="project" value="UniProtKB-KW"/>
</dbReference>
<protein>
    <recommendedName>
        <fullName evidence="5 6">Xanthine phosphoribosyltransferase</fullName>
        <shortName evidence="5">XPRTase</shortName>
        <ecNumber evidence="5 6">2.4.2.22</ecNumber>
    </recommendedName>
</protein>
<comment type="similarity">
    <text evidence="5">Belongs to the purine/pyrimidine phosphoribosyltransferase family. Xpt subfamily.</text>
</comment>
<comment type="pathway">
    <text evidence="5">Purine metabolism; XMP biosynthesis via salvage pathway; XMP from xanthine: step 1/1.</text>
</comment>
<keyword evidence="9" id="KW-1185">Reference proteome</keyword>
<feature type="binding site" evidence="5">
    <location>
        <position position="20"/>
    </location>
    <ligand>
        <name>xanthine</name>
        <dbReference type="ChEBI" id="CHEBI:17712"/>
    </ligand>
</feature>
<evidence type="ECO:0000256" key="4">
    <source>
        <dbReference type="ARBA" id="ARBA00022726"/>
    </source>
</evidence>
<comment type="function">
    <text evidence="5">Converts the preformed base xanthine, a product of nucleic acid breakdown, to xanthosine 5'-monophosphate (XMP), so it can be reused for RNA or DNA synthesis.</text>
</comment>
<dbReference type="GO" id="GO:0000310">
    <property type="term" value="F:xanthine phosphoribosyltransferase activity"/>
    <property type="evidence" value="ECO:0007669"/>
    <property type="project" value="UniProtKB-UniRule"/>
</dbReference>
<reference evidence="9" key="1">
    <citation type="submission" date="2016-10" db="EMBL/GenBank/DDBJ databases">
        <title>The complete genome sequence of the rumen bacterium Butyrivibrio hungatei MB2003.</title>
        <authorList>
            <person name="Palevich N."/>
            <person name="Kelly W.J."/>
            <person name="Leahy S.C."/>
            <person name="Altermann E."/>
            <person name="Rakonjac J."/>
            <person name="Attwood G.T."/>
        </authorList>
    </citation>
    <scope>NUCLEOTIDE SEQUENCE [LARGE SCALE GENOMIC DNA]</scope>
    <source>
        <strain evidence="9">MB2003</strain>
    </source>
</reference>
<keyword evidence="2 5" id="KW-0328">Glycosyltransferase</keyword>
<keyword evidence="4 5" id="KW-0660">Purine salvage</keyword>
<dbReference type="InterPro" id="IPR000836">
    <property type="entry name" value="PRTase_dom"/>
</dbReference>
<feature type="binding site" evidence="5">
    <location>
        <position position="27"/>
    </location>
    <ligand>
        <name>xanthine</name>
        <dbReference type="ChEBI" id="CHEBI:17712"/>
    </ligand>
</feature>
<dbReference type="OrthoDB" id="9790678at2"/>
<dbReference type="CDD" id="cd06223">
    <property type="entry name" value="PRTases_typeI"/>
    <property type="match status" value="1"/>
</dbReference>
<dbReference type="AlphaFoldDB" id="A0A1D9P2G5"/>
<evidence type="ECO:0000256" key="5">
    <source>
        <dbReference type="HAMAP-Rule" id="MF_01184"/>
    </source>
</evidence>
<dbReference type="InterPro" id="IPR010079">
    <property type="entry name" value="Xanthine_PRibTrfase"/>
</dbReference>
<comment type="catalytic activity">
    <reaction evidence="5">
        <text>XMP + diphosphate = xanthine + 5-phospho-alpha-D-ribose 1-diphosphate</text>
        <dbReference type="Rhea" id="RHEA:10800"/>
        <dbReference type="ChEBI" id="CHEBI:17712"/>
        <dbReference type="ChEBI" id="CHEBI:33019"/>
        <dbReference type="ChEBI" id="CHEBI:57464"/>
        <dbReference type="ChEBI" id="CHEBI:58017"/>
        <dbReference type="EC" id="2.4.2.22"/>
    </reaction>
</comment>
<dbReference type="PANTHER" id="PTHR43864:SF1">
    <property type="entry name" value="XANTHINE PHOSPHORIBOSYLTRANSFERASE"/>
    <property type="match status" value="1"/>
</dbReference>
<dbReference type="HAMAP" id="MF_01184">
    <property type="entry name" value="XPRTase"/>
    <property type="match status" value="1"/>
</dbReference>
<dbReference type="Gene3D" id="3.40.50.2020">
    <property type="match status" value="1"/>
</dbReference>
<dbReference type="EC" id="2.4.2.22" evidence="5 6"/>
<dbReference type="RefSeq" id="WP_071176424.1">
    <property type="nucleotide sequence ID" value="NZ_CP017831.1"/>
</dbReference>
<evidence type="ECO:0000313" key="8">
    <source>
        <dbReference type="EMBL" id="AOZ96760.1"/>
    </source>
</evidence>
<dbReference type="GO" id="GO:0046110">
    <property type="term" value="P:xanthine metabolic process"/>
    <property type="evidence" value="ECO:0007669"/>
    <property type="project" value="UniProtKB-UniRule"/>
</dbReference>
<name>A0A1D9P2G5_9FIRM</name>
<dbReference type="NCBIfam" id="TIGR01744">
    <property type="entry name" value="XPRTase"/>
    <property type="match status" value="1"/>
</dbReference>
<comment type="subunit">
    <text evidence="5">Homodimer.</text>
</comment>
<dbReference type="GO" id="GO:0005737">
    <property type="term" value="C:cytoplasm"/>
    <property type="evidence" value="ECO:0007669"/>
    <property type="project" value="UniProtKB-SubCell"/>
</dbReference>
<evidence type="ECO:0000313" key="9">
    <source>
        <dbReference type="Proteomes" id="UP000179284"/>
    </source>
</evidence>
<keyword evidence="1 5" id="KW-0963">Cytoplasm</keyword>
<dbReference type="KEGG" id="bhu:bhn_I1727"/>
<dbReference type="Proteomes" id="UP000179284">
    <property type="component" value="Chromosome I"/>
</dbReference>
<evidence type="ECO:0000256" key="6">
    <source>
        <dbReference type="NCBIfam" id="TIGR01744"/>
    </source>
</evidence>
<sequence length="192" mass="20986">MNFLEERIIKDGVVKEGNILKVDSFLNHQLDVELFDQMGAEWAKRFEGVEINKILTIEASGIGIACVAARHFNVPVVFAKKSQSVNLDGEMYTAEVESFTHKNKNNVIVSKKFLNENDKVLIIDDFLANGCALQGLISIINSAGASVAGIGIAIEKGFQSGGQIIRNLGYKLESLAIVDGMNPETGKINFRN</sequence>
<keyword evidence="3 5" id="KW-0808">Transferase</keyword>
<comment type="subcellular location">
    <subcellularLocation>
        <location evidence="5">Cytoplasm</location>
    </subcellularLocation>
</comment>
<dbReference type="SUPFAM" id="SSF53271">
    <property type="entry name" value="PRTase-like"/>
    <property type="match status" value="1"/>
</dbReference>
<accession>A0A1D9P2G5</accession>
<proteinExistence type="inferred from homology"/>
<gene>
    <name evidence="5" type="primary">xpt</name>
    <name evidence="8" type="ORF">bhn_I1727</name>
</gene>
<feature type="binding site" evidence="5">
    <location>
        <begin position="128"/>
        <end position="132"/>
    </location>
    <ligand>
        <name>5-phospho-alpha-D-ribose 1-diphosphate</name>
        <dbReference type="ChEBI" id="CHEBI:58017"/>
    </ligand>
</feature>
<feature type="binding site" evidence="5">
    <location>
        <position position="156"/>
    </location>
    <ligand>
        <name>xanthine</name>
        <dbReference type="ChEBI" id="CHEBI:17712"/>
    </ligand>
</feature>
<dbReference type="EMBL" id="CP017831">
    <property type="protein sequence ID" value="AOZ96760.1"/>
    <property type="molecule type" value="Genomic_DNA"/>
</dbReference>
<dbReference type="InterPro" id="IPR050118">
    <property type="entry name" value="Pur/Pyrimidine_PRTase"/>
</dbReference>
<dbReference type="InterPro" id="IPR029057">
    <property type="entry name" value="PRTase-like"/>
</dbReference>
<feature type="domain" description="Phosphoribosyltransferase" evidence="7">
    <location>
        <begin position="51"/>
        <end position="157"/>
    </location>
</feature>
<dbReference type="UniPathway" id="UPA00602">
    <property type="reaction ID" value="UER00658"/>
</dbReference>
<dbReference type="GO" id="GO:0032265">
    <property type="term" value="P:XMP salvage"/>
    <property type="evidence" value="ECO:0007669"/>
    <property type="project" value="UniProtKB-UniRule"/>
</dbReference>
<evidence type="ECO:0000256" key="3">
    <source>
        <dbReference type="ARBA" id="ARBA00022679"/>
    </source>
</evidence>